<dbReference type="Gene3D" id="3.40.190.10">
    <property type="entry name" value="Periplasmic binding protein-like II"/>
    <property type="match status" value="1"/>
</dbReference>
<dbReference type="GO" id="GO:0015833">
    <property type="term" value="P:peptide transport"/>
    <property type="evidence" value="ECO:0007669"/>
    <property type="project" value="TreeGrafter"/>
</dbReference>
<dbReference type="Gene3D" id="3.10.105.10">
    <property type="entry name" value="Dipeptide-binding Protein, Domain 3"/>
    <property type="match status" value="1"/>
</dbReference>
<dbReference type="PANTHER" id="PTHR30290">
    <property type="entry name" value="PERIPLASMIC BINDING COMPONENT OF ABC TRANSPORTER"/>
    <property type="match status" value="1"/>
</dbReference>
<evidence type="ECO:0000313" key="6">
    <source>
        <dbReference type="EMBL" id="PPB81548.1"/>
    </source>
</evidence>
<dbReference type="PIRSF" id="PIRSF002741">
    <property type="entry name" value="MppA"/>
    <property type="match status" value="1"/>
</dbReference>
<feature type="domain" description="Solute-binding protein family 5" evidence="5">
    <location>
        <begin position="104"/>
        <end position="511"/>
    </location>
</feature>
<feature type="signal peptide" evidence="4">
    <location>
        <begin position="1"/>
        <end position="27"/>
    </location>
</feature>
<dbReference type="GO" id="GO:1904680">
    <property type="term" value="F:peptide transmembrane transporter activity"/>
    <property type="evidence" value="ECO:0007669"/>
    <property type="project" value="TreeGrafter"/>
</dbReference>
<comment type="subcellular location">
    <subcellularLocation>
        <location evidence="1">Periplasm</location>
    </subcellularLocation>
</comment>
<dbReference type="PANTHER" id="PTHR30290:SF64">
    <property type="entry name" value="ABC TRANSPORTER PERIPLASMIC BINDING PROTEIN"/>
    <property type="match status" value="1"/>
</dbReference>
<reference evidence="6 7" key="1">
    <citation type="submission" date="2018-01" db="EMBL/GenBank/DDBJ databases">
        <title>Genomic Encyclopedia of Archaeal and Bacterial Type Strains, Phase II (KMG-II): from individual species to whole genera.</title>
        <authorList>
            <person name="Goeker M."/>
        </authorList>
    </citation>
    <scope>NUCLEOTIDE SEQUENCE [LARGE SCALE GENOMIC DNA]</scope>
    <source>
        <strain evidence="6 7">DSM 12048</strain>
    </source>
</reference>
<dbReference type="EMBL" id="PRDS01000002">
    <property type="protein sequence ID" value="PPB81548.1"/>
    <property type="molecule type" value="Genomic_DNA"/>
</dbReference>
<name>A0A2S5JJJ9_9RHOB</name>
<dbReference type="Proteomes" id="UP000239736">
    <property type="component" value="Unassembled WGS sequence"/>
</dbReference>
<dbReference type="GO" id="GO:0030288">
    <property type="term" value="C:outer membrane-bounded periplasmic space"/>
    <property type="evidence" value="ECO:0007669"/>
    <property type="project" value="TreeGrafter"/>
</dbReference>
<comment type="caution">
    <text evidence="6">The sequence shown here is derived from an EMBL/GenBank/DDBJ whole genome shotgun (WGS) entry which is preliminary data.</text>
</comment>
<dbReference type="Pfam" id="PF00496">
    <property type="entry name" value="SBP_bac_5"/>
    <property type="match status" value="1"/>
</dbReference>
<keyword evidence="7" id="KW-1185">Reference proteome</keyword>
<evidence type="ECO:0000256" key="3">
    <source>
        <dbReference type="ARBA" id="ARBA00022729"/>
    </source>
</evidence>
<evidence type="ECO:0000256" key="2">
    <source>
        <dbReference type="ARBA" id="ARBA00005695"/>
    </source>
</evidence>
<dbReference type="OrthoDB" id="9803988at2"/>
<dbReference type="InterPro" id="IPR039424">
    <property type="entry name" value="SBP_5"/>
</dbReference>
<sequence length="604" mass="67861">MTSGIRKTLLKCAMALALCGAMTGVQAEPQHGIAMYGKPALPPDFVSLPYANPDAPKGGRIIFGEPGGFDSLNPYILKGNAPWGLGLHTVETLMARSIDEPFTLYGLLAETVETDDSRSWVEFTLRPEARFSDGSPVTIEDVMWSYETLGTKGHPRYRTAWLKVARMEQTGPRSVRFTFTEPDRELALLMGMRPILKKAQWEGKVFEDAALEVPIGSGPYVVDSFEPGRYITFRRNPDYWGQDLPINRGRNNFDEIRYDYFGDGDVVFQAFTAGETTTYRETNAQKWATQYDFAAIRTGEVVKSEIPHHRPSGIAGLVMNTRNPIFADWRVREAMILAFNFEFINTTLNGGTEPRITSYFSNSVLGMDHGPAQGKVLELLAPFADQLPPGTIEGYNLPVGKPDRAIDRGNLRKAARLLQEAGWQVQGGRLVNDKGEPFTFEILLTSGATETHSIVDIYLKSLESLGIFPQVTIVDSAQYKERTNEYQFDMTWYTRALSLSPGNEQFLYWGSKGVTEPGSRNWMGMNSPAAEAMIRTMLESRSQEDFIAATKALDRILTAGRYVIPVWFSNVSRIAHSSRLHYPDRIPLYGDWPGFQPEVWWYEE</sequence>
<dbReference type="AlphaFoldDB" id="A0A2S5JJJ9"/>
<dbReference type="InterPro" id="IPR030678">
    <property type="entry name" value="Peptide/Ni-bd"/>
</dbReference>
<keyword evidence="3 4" id="KW-0732">Signal</keyword>
<protein>
    <submittedName>
        <fullName evidence="6">Peptide/nickel transport system substrate-binding protein</fullName>
    </submittedName>
</protein>
<dbReference type="CDD" id="cd08497">
    <property type="entry name" value="MbnE-like"/>
    <property type="match status" value="1"/>
</dbReference>
<dbReference type="RefSeq" id="WP_104069395.1">
    <property type="nucleotide sequence ID" value="NZ_PRDS01000002.1"/>
</dbReference>
<evidence type="ECO:0000256" key="4">
    <source>
        <dbReference type="SAM" id="SignalP"/>
    </source>
</evidence>
<organism evidence="6 7">
    <name type="scientific">Albidovulum inexpectatum</name>
    <dbReference type="NCBI Taxonomy" id="196587"/>
    <lineage>
        <taxon>Bacteria</taxon>
        <taxon>Pseudomonadati</taxon>
        <taxon>Pseudomonadota</taxon>
        <taxon>Alphaproteobacteria</taxon>
        <taxon>Rhodobacterales</taxon>
        <taxon>Paracoccaceae</taxon>
        <taxon>Albidovulum</taxon>
    </lineage>
</organism>
<proteinExistence type="inferred from homology"/>
<evidence type="ECO:0000313" key="7">
    <source>
        <dbReference type="Proteomes" id="UP000239736"/>
    </source>
</evidence>
<gene>
    <name evidence="6" type="ORF">LV82_00757</name>
</gene>
<dbReference type="InterPro" id="IPR000914">
    <property type="entry name" value="SBP_5_dom"/>
</dbReference>
<evidence type="ECO:0000259" key="5">
    <source>
        <dbReference type="Pfam" id="PF00496"/>
    </source>
</evidence>
<comment type="similarity">
    <text evidence="2">Belongs to the bacterial solute-binding protein 5 family.</text>
</comment>
<dbReference type="GO" id="GO:0043190">
    <property type="term" value="C:ATP-binding cassette (ABC) transporter complex"/>
    <property type="evidence" value="ECO:0007669"/>
    <property type="project" value="InterPro"/>
</dbReference>
<accession>A0A2S5JJJ9</accession>
<feature type="chain" id="PRO_5015617326" evidence="4">
    <location>
        <begin position="28"/>
        <end position="604"/>
    </location>
</feature>
<evidence type="ECO:0000256" key="1">
    <source>
        <dbReference type="ARBA" id="ARBA00004418"/>
    </source>
</evidence>
<dbReference type="GO" id="GO:0042884">
    <property type="term" value="P:microcin transport"/>
    <property type="evidence" value="ECO:0007669"/>
    <property type="project" value="TreeGrafter"/>
</dbReference>
<dbReference type="SUPFAM" id="SSF53850">
    <property type="entry name" value="Periplasmic binding protein-like II"/>
    <property type="match status" value="1"/>
</dbReference>